<comment type="caution">
    <text evidence="1">The sequence shown here is derived from an EMBL/GenBank/DDBJ whole genome shotgun (WGS) entry which is preliminary data.</text>
</comment>
<organism evidence="1 2">
    <name type="scientific">Actinospica durhamensis</name>
    <dbReference type="NCBI Taxonomy" id="1508375"/>
    <lineage>
        <taxon>Bacteria</taxon>
        <taxon>Bacillati</taxon>
        <taxon>Actinomycetota</taxon>
        <taxon>Actinomycetes</taxon>
        <taxon>Catenulisporales</taxon>
        <taxon>Actinospicaceae</taxon>
        <taxon>Actinospica</taxon>
    </lineage>
</organism>
<gene>
    <name evidence="1" type="ORF">KDL01_01290</name>
</gene>
<protein>
    <submittedName>
        <fullName evidence="1">MmcQ/YjbR family DNA-binding protein</fullName>
    </submittedName>
</protein>
<dbReference type="RefSeq" id="WP_212526406.1">
    <property type="nucleotide sequence ID" value="NZ_JAGSOG010000003.1"/>
</dbReference>
<dbReference type="EMBL" id="JAGSOG010000003">
    <property type="protein sequence ID" value="MBR7831873.1"/>
    <property type="molecule type" value="Genomic_DNA"/>
</dbReference>
<dbReference type="InterPro" id="IPR058532">
    <property type="entry name" value="YjbR/MT2646/Rv2570-like"/>
</dbReference>
<accession>A0A941EK83</accession>
<dbReference type="Pfam" id="PF04237">
    <property type="entry name" value="YjbR"/>
    <property type="match status" value="1"/>
</dbReference>
<keyword evidence="2" id="KW-1185">Reference proteome</keyword>
<name>A0A941EK83_9ACTN</name>
<keyword evidence="1" id="KW-0238">DNA-binding</keyword>
<reference evidence="1" key="1">
    <citation type="submission" date="2021-04" db="EMBL/GenBank/DDBJ databases">
        <title>Genome based classification of Actinospica acidithermotolerans sp. nov., an actinobacterium isolated from an Indonesian hot spring.</title>
        <authorList>
            <person name="Kusuma A.B."/>
            <person name="Putra K.E."/>
            <person name="Nafisah S."/>
            <person name="Loh J."/>
            <person name="Nouioui I."/>
            <person name="Goodfellow M."/>
        </authorList>
    </citation>
    <scope>NUCLEOTIDE SEQUENCE</scope>
    <source>
        <strain evidence="1">CSCA 57</strain>
    </source>
</reference>
<dbReference type="GO" id="GO:0003677">
    <property type="term" value="F:DNA binding"/>
    <property type="evidence" value="ECO:0007669"/>
    <property type="project" value="UniProtKB-KW"/>
</dbReference>
<sequence>MATWDDVRRLAARLPETTEGSGTQVGGPVWRVRDAMFAWERPLRRTDVQALESMGAPVPPDPILAARVPDLGVKEALVADAPDIYFTIPHFDGYKAVLVKLPSIPESELSELLVEAWPCRAPKRLAKEWLARHEAAGSSGD</sequence>
<proteinExistence type="predicted"/>
<dbReference type="Proteomes" id="UP000675781">
    <property type="component" value="Unassembled WGS sequence"/>
</dbReference>
<evidence type="ECO:0000313" key="2">
    <source>
        <dbReference type="Proteomes" id="UP000675781"/>
    </source>
</evidence>
<evidence type="ECO:0000313" key="1">
    <source>
        <dbReference type="EMBL" id="MBR7831873.1"/>
    </source>
</evidence>
<dbReference type="AlphaFoldDB" id="A0A941EK83"/>